<dbReference type="EMBL" id="LN714490">
    <property type="protein sequence ID" value="CEL71809.1"/>
    <property type="molecule type" value="Genomic_DNA"/>
</dbReference>
<evidence type="ECO:0000313" key="3">
    <source>
        <dbReference type="EMBL" id="CEL71809.1"/>
    </source>
</evidence>
<feature type="region of interest" description="Disordered" evidence="1">
    <location>
        <begin position="956"/>
        <end position="987"/>
    </location>
</feature>
<protein>
    <recommendedName>
        <fullName evidence="2">Homologous recombination OB-fold protein OB-fold domain-containing protein</fullName>
    </recommendedName>
</protein>
<name>A0A0F7UPF0_TOXGV</name>
<feature type="compositionally biased region" description="Basic and acidic residues" evidence="1">
    <location>
        <begin position="757"/>
        <end position="771"/>
    </location>
</feature>
<evidence type="ECO:0000259" key="2">
    <source>
        <dbReference type="Pfam" id="PF15072"/>
    </source>
</evidence>
<feature type="compositionally biased region" description="Polar residues" evidence="1">
    <location>
        <begin position="505"/>
        <end position="522"/>
    </location>
</feature>
<feature type="compositionally biased region" description="Acidic residues" evidence="1">
    <location>
        <begin position="529"/>
        <end position="542"/>
    </location>
</feature>
<gene>
    <name evidence="3" type="ORF">BN1205_058935</name>
</gene>
<feature type="region of interest" description="Disordered" evidence="1">
    <location>
        <begin position="741"/>
        <end position="771"/>
    </location>
</feature>
<feature type="region of interest" description="Disordered" evidence="1">
    <location>
        <begin position="1"/>
        <end position="39"/>
    </location>
</feature>
<feature type="compositionally biased region" description="Polar residues" evidence="1">
    <location>
        <begin position="109"/>
        <end position="121"/>
    </location>
</feature>
<feature type="compositionally biased region" description="Basic and acidic residues" evidence="1">
    <location>
        <begin position="492"/>
        <end position="504"/>
    </location>
</feature>
<feature type="compositionally biased region" description="Basic and acidic residues" evidence="1">
    <location>
        <begin position="438"/>
        <end position="457"/>
    </location>
</feature>
<feature type="compositionally biased region" description="Low complexity" evidence="1">
    <location>
        <begin position="907"/>
        <end position="917"/>
    </location>
</feature>
<dbReference type="Pfam" id="PF15072">
    <property type="entry name" value="HROB"/>
    <property type="match status" value="1"/>
</dbReference>
<feature type="compositionally biased region" description="Polar residues" evidence="1">
    <location>
        <begin position="247"/>
        <end position="260"/>
    </location>
</feature>
<feature type="compositionally biased region" description="Basic and acidic residues" evidence="1">
    <location>
        <begin position="968"/>
        <end position="987"/>
    </location>
</feature>
<feature type="region of interest" description="Disordered" evidence="1">
    <location>
        <begin position="430"/>
        <end position="543"/>
    </location>
</feature>
<dbReference type="PANTHER" id="PTHR14523:SF1">
    <property type="entry name" value="HOMOLOGOUS RECOMBINATION OB-FOLD PROTEIN"/>
    <property type="match status" value="1"/>
</dbReference>
<feature type="compositionally biased region" description="Acidic residues" evidence="1">
    <location>
        <begin position="1"/>
        <end position="12"/>
    </location>
</feature>
<sequence length="1019" mass="108815">MEEDFDLEDVFNDEGKELHAKQRPEARISPSSKLSRDTPGWVASLSRCGEKSIFSDATRTACVPPASPGVPSCFAGKTYFQAGSASEGCPPLSSPLPSQETCFSSSLPRQCHQSLPTSASQGGDKPQRIWPSAFLSSKQNPHGAESRGVRTPEGPAEARLQVPQRTWGKLSALKSESGAGNPAPVEPRSWGGSLSLSLGKPAEVSKAPDNQKDRADSRIPPPRLPAGRPGGGRLWADLGKGSFLCSGASQEGTFNFQPSRDSGHPNAFEAEPPTSPEKSTYGVAQEVPLASRPRDLGCTYTSSLVPNAARGPSPRESLGTETQPAGVSSQSQTAHCCPSRNVARKSSQWLAASGGRIPQDDASERALGQTRSASGAGFASSPFQAFAERFPSQRRETLAKTTNVDAPPVPRARLRGCGLQVKPELRGVCTPRQVTQESRGHQAEDRVRGQRIERETIGSDLSNAENRGGGFCKTTRTPKLAGPAGVLLRRRQQADPAKRMKTESSRSPVASGTPRSVQGRSPQPSPDREDVECVDSEEDSELDGQNLGRNVAWIKALFFASLPLDDFHLGLTPFPSEAADLSCSFMYRDNISSILNRVAPAAYKVPQLIVSIKTSVARSRSAEATEEKVEEALLQVTDPTGEMPAAVHSRAVSLHGANFVSGAALLLRDVTVFLSNCRLPCLAIVHANILQIFPPEDWTASFQAAFSVERNKEALLTRGSDAGSKKFPSISVGPLSVKAPGGVGETFSSEHPPLPQTHRERSEAQETEKAASRVFPISHVKEEMRSRVYPDQSFASQGTCGQQRGQTLQSTPIDDTSLLIEDLEGVEDSDAFQKPQELFRDSGGTGNAFVSDAQSFLSCRSVSTSDGDRERNSRESALTCKTTFSGMASATDGAEKGASLRERESNSEGSVSSASVRKCNRGETGIDAGGEGTDLFSRDDGEENGVAFFEELRKAERQALGPPTSAEIADREAHADARDRTVGGESDIRASVDTATFSSTAHLDDLLDILLEEPDADGS</sequence>
<dbReference type="GO" id="GO:0000725">
    <property type="term" value="P:recombinational repair"/>
    <property type="evidence" value="ECO:0007669"/>
    <property type="project" value="InterPro"/>
</dbReference>
<feature type="domain" description="Homologous recombination OB-fold protein OB-fold" evidence="2">
    <location>
        <begin position="603"/>
        <end position="696"/>
    </location>
</feature>
<dbReference type="InterPro" id="IPR028045">
    <property type="entry name" value="HROB"/>
</dbReference>
<feature type="region of interest" description="Disordered" evidence="1">
    <location>
        <begin position="889"/>
        <end position="940"/>
    </location>
</feature>
<reference evidence="3" key="1">
    <citation type="journal article" date="2015" name="PLoS ONE">
        <title>Comprehensive Evaluation of Toxoplasma gondii VEG and Neospora caninum LIV Genomes with Tachyzoite Stage Transcriptome and Proteome Defines Novel Transcript Features.</title>
        <authorList>
            <person name="Ramaprasad A."/>
            <person name="Mourier T."/>
            <person name="Naeem R."/>
            <person name="Malas T.B."/>
            <person name="Moussa E."/>
            <person name="Panigrahi A."/>
            <person name="Vermont S.J."/>
            <person name="Otto T.D."/>
            <person name="Wastling J."/>
            <person name="Pain A."/>
        </authorList>
    </citation>
    <scope>NUCLEOTIDE SEQUENCE</scope>
    <source>
        <strain evidence="3">VEG</strain>
    </source>
</reference>
<dbReference type="PANTHER" id="PTHR14523">
    <property type="entry name" value="UNCHARACTERIZED PROTEIN C17ORF53 HOMOLOG"/>
    <property type="match status" value="1"/>
</dbReference>
<evidence type="ECO:0000256" key="1">
    <source>
        <dbReference type="SAM" id="MobiDB-lite"/>
    </source>
</evidence>
<accession>A0A0F7UPF0</accession>
<feature type="compositionally biased region" description="Basic and acidic residues" evidence="1">
    <location>
        <begin position="13"/>
        <end position="26"/>
    </location>
</feature>
<feature type="region of interest" description="Disordered" evidence="1">
    <location>
        <begin position="109"/>
        <end position="380"/>
    </location>
</feature>
<feature type="compositionally biased region" description="Polar residues" evidence="1">
    <location>
        <begin position="319"/>
        <end position="334"/>
    </location>
</feature>
<feature type="compositionally biased region" description="Basic and acidic residues" evidence="1">
    <location>
        <begin position="893"/>
        <end position="906"/>
    </location>
</feature>
<organism evidence="3">
    <name type="scientific">Toxoplasma gondii (strain ATCC 50861 / VEG)</name>
    <dbReference type="NCBI Taxonomy" id="432359"/>
    <lineage>
        <taxon>Eukaryota</taxon>
        <taxon>Sar</taxon>
        <taxon>Alveolata</taxon>
        <taxon>Apicomplexa</taxon>
        <taxon>Conoidasida</taxon>
        <taxon>Coccidia</taxon>
        <taxon>Eucoccidiorida</taxon>
        <taxon>Eimeriorina</taxon>
        <taxon>Sarcocystidae</taxon>
        <taxon>Toxoplasma</taxon>
    </lineage>
</organism>
<dbReference type="AlphaFoldDB" id="A0A0F7UPF0"/>
<proteinExistence type="predicted"/>
<dbReference type="InterPro" id="IPR058570">
    <property type="entry name" value="HROB_OB"/>
</dbReference>
<feature type="region of interest" description="Disordered" evidence="1">
    <location>
        <begin position="793"/>
        <end position="812"/>
    </location>
</feature>